<dbReference type="InterPro" id="IPR022412">
    <property type="entry name" value="Quinolinate_PRibosylTrfase_N"/>
</dbReference>
<dbReference type="Gene3D" id="3.90.1170.20">
    <property type="entry name" value="Quinolinate phosphoribosyl transferase, N-terminal domain"/>
    <property type="match status" value="1"/>
</dbReference>
<comment type="subunit">
    <text evidence="4">Hexamer formed by 3 homodimers.</text>
</comment>
<dbReference type="PIRSF" id="PIRSF006250">
    <property type="entry name" value="NadC_ModD"/>
    <property type="match status" value="1"/>
</dbReference>
<dbReference type="NCBIfam" id="TIGR00078">
    <property type="entry name" value="nadC"/>
    <property type="match status" value="1"/>
</dbReference>
<comment type="function">
    <text evidence="1">Involved in the catabolism of quinolinic acid (QA).</text>
</comment>
<dbReference type="InterPro" id="IPR002638">
    <property type="entry name" value="Quinolinate_PRibosylTrfase_C"/>
</dbReference>
<proteinExistence type="inferred from homology"/>
<keyword evidence="6" id="KW-0662">Pyridine nucleotide biosynthesis</keyword>
<dbReference type="Pfam" id="PF01729">
    <property type="entry name" value="QRPTase_C"/>
    <property type="match status" value="1"/>
</dbReference>
<dbReference type="UniPathway" id="UPA00253">
    <property type="reaction ID" value="UER00331"/>
</dbReference>
<dbReference type="FunFam" id="3.20.20.70:FF:000030">
    <property type="entry name" value="Nicotinate-nucleotide pyrophosphorylase, carboxylating"/>
    <property type="match status" value="1"/>
</dbReference>
<keyword evidence="7 12" id="KW-0328">Glycosyltransferase</keyword>
<dbReference type="InterPro" id="IPR013785">
    <property type="entry name" value="Aldolase_TIM"/>
</dbReference>
<dbReference type="AlphaFoldDB" id="A0A1I3VNV4"/>
<dbReference type="PANTHER" id="PTHR32179">
    <property type="entry name" value="NICOTINATE-NUCLEOTIDE PYROPHOSPHORYLASE [CARBOXYLATING]"/>
    <property type="match status" value="1"/>
</dbReference>
<reference evidence="17" key="1">
    <citation type="submission" date="2016-10" db="EMBL/GenBank/DDBJ databases">
        <authorList>
            <person name="Varghese N."/>
            <person name="Submissions S."/>
        </authorList>
    </citation>
    <scope>NUCLEOTIDE SEQUENCE [LARGE SCALE GENOMIC DNA]</scope>
    <source>
        <strain evidence="17">DSM 11578</strain>
    </source>
</reference>
<keyword evidence="17" id="KW-1185">Reference proteome</keyword>
<dbReference type="Proteomes" id="UP000198924">
    <property type="component" value="Unassembled WGS sequence"/>
</dbReference>
<evidence type="ECO:0000256" key="8">
    <source>
        <dbReference type="ARBA" id="ARBA00022679"/>
    </source>
</evidence>
<dbReference type="EC" id="2.4.2.19" evidence="5"/>
<accession>A0A1I3VNV4</accession>
<evidence type="ECO:0000256" key="1">
    <source>
        <dbReference type="ARBA" id="ARBA00003237"/>
    </source>
</evidence>
<dbReference type="GO" id="GO:0009435">
    <property type="term" value="P:NAD+ biosynthetic process"/>
    <property type="evidence" value="ECO:0007669"/>
    <property type="project" value="UniProtKB-UniPathway"/>
</dbReference>
<organism evidence="16 17">
    <name type="scientific">Methylophaga sulfidovorans</name>
    <dbReference type="NCBI Taxonomy" id="45496"/>
    <lineage>
        <taxon>Bacteria</taxon>
        <taxon>Pseudomonadati</taxon>
        <taxon>Pseudomonadota</taxon>
        <taxon>Gammaproteobacteria</taxon>
        <taxon>Thiotrichales</taxon>
        <taxon>Piscirickettsiaceae</taxon>
        <taxon>Methylophaga</taxon>
    </lineage>
</organism>
<evidence type="ECO:0000256" key="6">
    <source>
        <dbReference type="ARBA" id="ARBA00022642"/>
    </source>
</evidence>
<dbReference type="GO" id="GO:0005737">
    <property type="term" value="C:cytoplasm"/>
    <property type="evidence" value="ECO:0007669"/>
    <property type="project" value="TreeGrafter"/>
</dbReference>
<feature type="binding site" evidence="13">
    <location>
        <position position="159"/>
    </location>
    <ligand>
        <name>substrate</name>
    </ligand>
</feature>
<dbReference type="OrthoDB" id="9782546at2"/>
<dbReference type="PANTHER" id="PTHR32179:SF3">
    <property type="entry name" value="NICOTINATE-NUCLEOTIDE PYROPHOSPHORYLASE [CARBOXYLATING]"/>
    <property type="match status" value="1"/>
</dbReference>
<feature type="binding site" evidence="13">
    <location>
        <position position="102"/>
    </location>
    <ligand>
        <name>substrate</name>
    </ligand>
</feature>
<comment type="similarity">
    <text evidence="3 12">Belongs to the NadC/ModD family.</text>
</comment>
<evidence type="ECO:0000256" key="2">
    <source>
        <dbReference type="ARBA" id="ARBA00004893"/>
    </source>
</evidence>
<dbReference type="Gene3D" id="3.20.20.70">
    <property type="entry name" value="Aldolase class I"/>
    <property type="match status" value="1"/>
</dbReference>
<evidence type="ECO:0000256" key="13">
    <source>
        <dbReference type="PIRSR" id="PIRSR006250-1"/>
    </source>
</evidence>
<dbReference type="CDD" id="cd01572">
    <property type="entry name" value="QPRTase"/>
    <property type="match status" value="1"/>
</dbReference>
<dbReference type="STRING" id="45496.SAMN04488079_10396"/>
<dbReference type="InterPro" id="IPR037128">
    <property type="entry name" value="Quinolinate_PRibosylTase_N_sf"/>
</dbReference>
<keyword evidence="8 12" id="KW-0808">Transferase</keyword>
<evidence type="ECO:0000259" key="14">
    <source>
        <dbReference type="Pfam" id="PF01729"/>
    </source>
</evidence>
<evidence type="ECO:0000256" key="4">
    <source>
        <dbReference type="ARBA" id="ARBA00011218"/>
    </source>
</evidence>
<evidence type="ECO:0000259" key="15">
    <source>
        <dbReference type="Pfam" id="PF02749"/>
    </source>
</evidence>
<evidence type="ECO:0000256" key="9">
    <source>
        <dbReference type="ARBA" id="ARBA00033102"/>
    </source>
</evidence>
<dbReference type="RefSeq" id="WP_091711730.1">
    <property type="nucleotide sequence ID" value="NZ_FOSH01000003.1"/>
</dbReference>
<feature type="binding site" evidence="13">
    <location>
        <position position="198"/>
    </location>
    <ligand>
        <name>substrate</name>
    </ligand>
</feature>
<gene>
    <name evidence="16" type="ORF">SAMN04488079_10396</name>
</gene>
<sequence length="280" mass="29935">MTIENPLPTAFINSQVKLALLEDIGQEDLTANLIPVDSLTKATLITREDATLCGMQWFESVFKQLDDSIAISWNAQDGDRIKANTVICELHGPARTLLTGERTAMNFLQTLSATATLSSVYADAVAGLPVQVLDTRKTIPGWRIAQKYAVKCGGCFNHRVGLYDGILIKENHIMAAGSISNAVNQAKALSAGVPIEVEVENLSELDQALAAGADIILLDNFALADLKQAVTVNQGQSKLEASGGITLDNIRSIAETGVDRISVGALTKDIKAIDLSLRFS</sequence>
<evidence type="ECO:0000256" key="5">
    <source>
        <dbReference type="ARBA" id="ARBA00011944"/>
    </source>
</evidence>
<feature type="binding site" evidence="13">
    <location>
        <begin position="242"/>
        <end position="244"/>
    </location>
    <ligand>
        <name>substrate</name>
    </ligand>
</feature>
<evidence type="ECO:0000313" key="16">
    <source>
        <dbReference type="EMBL" id="SFJ95986.1"/>
    </source>
</evidence>
<feature type="domain" description="Quinolinate phosphoribosyl transferase N-terminal" evidence="15">
    <location>
        <begin position="28"/>
        <end position="112"/>
    </location>
</feature>
<comment type="catalytic activity">
    <reaction evidence="10">
        <text>nicotinate beta-D-ribonucleotide + CO2 + diphosphate = quinolinate + 5-phospho-alpha-D-ribose 1-diphosphate + 2 H(+)</text>
        <dbReference type="Rhea" id="RHEA:12733"/>
        <dbReference type="ChEBI" id="CHEBI:15378"/>
        <dbReference type="ChEBI" id="CHEBI:16526"/>
        <dbReference type="ChEBI" id="CHEBI:29959"/>
        <dbReference type="ChEBI" id="CHEBI:33019"/>
        <dbReference type="ChEBI" id="CHEBI:57502"/>
        <dbReference type="ChEBI" id="CHEBI:58017"/>
        <dbReference type="EC" id="2.4.2.19"/>
    </reaction>
</comment>
<dbReference type="SUPFAM" id="SSF51690">
    <property type="entry name" value="Nicotinate/Quinolinate PRTase C-terminal domain-like"/>
    <property type="match status" value="1"/>
</dbReference>
<feature type="domain" description="Quinolinate phosphoribosyl transferase C-terminal" evidence="14">
    <location>
        <begin position="115"/>
        <end position="278"/>
    </location>
</feature>
<evidence type="ECO:0000256" key="11">
    <source>
        <dbReference type="ARBA" id="ARBA00069173"/>
    </source>
</evidence>
<protein>
    <recommendedName>
        <fullName evidence="11">Probable nicotinate-nucleotide pyrophosphorylase [carboxylating]</fullName>
        <ecNumber evidence="5">2.4.2.19</ecNumber>
    </recommendedName>
    <alternativeName>
        <fullName evidence="9">Quinolinate phosphoribosyltransferase [decarboxylating]</fullName>
    </alternativeName>
</protein>
<feature type="binding site" evidence="13">
    <location>
        <position position="219"/>
    </location>
    <ligand>
        <name>substrate</name>
    </ligand>
</feature>
<dbReference type="EMBL" id="FOSH01000003">
    <property type="protein sequence ID" value="SFJ95986.1"/>
    <property type="molecule type" value="Genomic_DNA"/>
</dbReference>
<dbReference type="InterPro" id="IPR036068">
    <property type="entry name" value="Nicotinate_pribotase-like_C"/>
</dbReference>
<evidence type="ECO:0000256" key="10">
    <source>
        <dbReference type="ARBA" id="ARBA00047445"/>
    </source>
</evidence>
<dbReference type="InterPro" id="IPR004393">
    <property type="entry name" value="NadC"/>
</dbReference>
<feature type="binding site" evidence="13">
    <location>
        <begin position="263"/>
        <end position="265"/>
    </location>
    <ligand>
        <name>substrate</name>
    </ligand>
</feature>
<dbReference type="FunFam" id="3.90.1170.20:FF:000001">
    <property type="entry name" value="Nicotinate-nucleotide diphosphorylase (Carboxylating)"/>
    <property type="match status" value="1"/>
</dbReference>
<dbReference type="SUPFAM" id="SSF54675">
    <property type="entry name" value="Nicotinate/Quinolinate PRTase N-terminal domain-like"/>
    <property type="match status" value="1"/>
</dbReference>
<dbReference type="Pfam" id="PF02749">
    <property type="entry name" value="QRPTase_N"/>
    <property type="match status" value="1"/>
</dbReference>
<feature type="binding site" evidence="13">
    <location>
        <begin position="135"/>
        <end position="137"/>
    </location>
    <ligand>
        <name>substrate</name>
    </ligand>
</feature>
<dbReference type="InterPro" id="IPR027277">
    <property type="entry name" value="NadC/ModD"/>
</dbReference>
<evidence type="ECO:0000256" key="3">
    <source>
        <dbReference type="ARBA" id="ARBA00009400"/>
    </source>
</evidence>
<feature type="binding site" evidence="13">
    <location>
        <position position="169"/>
    </location>
    <ligand>
        <name>substrate</name>
    </ligand>
</feature>
<dbReference type="GO" id="GO:0034213">
    <property type="term" value="P:quinolinate catabolic process"/>
    <property type="evidence" value="ECO:0007669"/>
    <property type="project" value="TreeGrafter"/>
</dbReference>
<dbReference type="GO" id="GO:0004514">
    <property type="term" value="F:nicotinate-nucleotide diphosphorylase (carboxylating) activity"/>
    <property type="evidence" value="ECO:0007669"/>
    <property type="project" value="UniProtKB-EC"/>
</dbReference>
<comment type="pathway">
    <text evidence="2">Cofactor biosynthesis; NAD(+) biosynthesis; nicotinate D-ribonucleotide from quinolinate: step 1/1.</text>
</comment>
<name>A0A1I3VNV4_9GAMM</name>
<evidence type="ECO:0000313" key="17">
    <source>
        <dbReference type="Proteomes" id="UP000198924"/>
    </source>
</evidence>
<evidence type="ECO:0000256" key="12">
    <source>
        <dbReference type="PIRNR" id="PIRNR006250"/>
    </source>
</evidence>
<evidence type="ECO:0000256" key="7">
    <source>
        <dbReference type="ARBA" id="ARBA00022676"/>
    </source>
</evidence>